<feature type="transmembrane region" description="Helical" evidence="8">
    <location>
        <begin position="51"/>
        <end position="74"/>
    </location>
</feature>
<dbReference type="InterPro" id="IPR050125">
    <property type="entry name" value="GPCR_opsins"/>
</dbReference>
<evidence type="ECO:0000256" key="6">
    <source>
        <dbReference type="ARBA" id="ARBA00023170"/>
    </source>
</evidence>
<organism evidence="10">
    <name type="scientific">Amphimedon queenslandica</name>
    <name type="common">Sponge</name>
    <dbReference type="NCBI Taxonomy" id="400682"/>
    <lineage>
        <taxon>Eukaryota</taxon>
        <taxon>Metazoa</taxon>
        <taxon>Porifera</taxon>
        <taxon>Demospongiae</taxon>
        <taxon>Heteroscleromorpha</taxon>
        <taxon>Haplosclerida</taxon>
        <taxon>Niphatidae</taxon>
        <taxon>Amphimedon</taxon>
    </lineage>
</organism>
<feature type="transmembrane region" description="Helical" evidence="8">
    <location>
        <begin position="183"/>
        <end position="206"/>
    </location>
</feature>
<dbReference type="OrthoDB" id="9944627at2759"/>
<feature type="transmembrane region" description="Helical" evidence="8">
    <location>
        <begin position="94"/>
        <end position="115"/>
    </location>
</feature>
<dbReference type="Gene3D" id="1.20.1070.10">
    <property type="entry name" value="Rhodopsin 7-helix transmembrane proteins"/>
    <property type="match status" value="1"/>
</dbReference>
<evidence type="ECO:0000256" key="4">
    <source>
        <dbReference type="ARBA" id="ARBA00023040"/>
    </source>
</evidence>
<dbReference type="GO" id="GO:0016020">
    <property type="term" value="C:membrane"/>
    <property type="evidence" value="ECO:0007669"/>
    <property type="project" value="UniProtKB-SubCell"/>
</dbReference>
<keyword evidence="6" id="KW-0675">Receptor</keyword>
<evidence type="ECO:0000256" key="1">
    <source>
        <dbReference type="ARBA" id="ARBA00004141"/>
    </source>
</evidence>
<evidence type="ECO:0000256" key="5">
    <source>
        <dbReference type="ARBA" id="ARBA00023136"/>
    </source>
</evidence>
<dbReference type="Pfam" id="PF00001">
    <property type="entry name" value="7tm_1"/>
    <property type="match status" value="1"/>
</dbReference>
<sequence length="367" mass="40917">MERNYTFTGDFSPEAVAGVLSIEMILALIANGVVLVITIYQRKSWKQSSTIFFTSLILAHLALTLYLPFSIAALAAREWVVGDTDEEKQGTCGFTAFVILFGIYVMLMTLSLISIDRFLFIVKPHLHKRFMSPRVALVLVIIVWSFDLLFFSTGFIDGSGVEFRYIDYLGVCYAFTTSPVMAIFRFFFASLIFIIIIITSVWTFCFTRKFINNQSMIVGESVYASKKKRLFGIFGLMMLVYGICVSPGIFFSTLLAIVDSPGVFTMTALMLFFLAVVLSPVIQAYFRPEINSVIVNIVCRNMLKKKPNPAATSIVVLSPVVQAYFRPEINSVIVNIAYHNILKKKPNSATTSSSSSAAVDLRVSSCT</sequence>
<evidence type="ECO:0000256" key="7">
    <source>
        <dbReference type="ARBA" id="ARBA00023224"/>
    </source>
</evidence>
<keyword evidence="4" id="KW-0297">G-protein coupled receptor</keyword>
<evidence type="ECO:0000256" key="2">
    <source>
        <dbReference type="ARBA" id="ARBA00022692"/>
    </source>
</evidence>
<evidence type="ECO:0000256" key="8">
    <source>
        <dbReference type="SAM" id="Phobius"/>
    </source>
</evidence>
<feature type="transmembrane region" description="Helical" evidence="8">
    <location>
        <begin position="15"/>
        <end position="39"/>
    </location>
</feature>
<evidence type="ECO:0000256" key="3">
    <source>
        <dbReference type="ARBA" id="ARBA00022989"/>
    </source>
</evidence>
<dbReference type="PRINTS" id="PR00237">
    <property type="entry name" value="GPCRRHODOPSN"/>
</dbReference>
<dbReference type="CDD" id="cd00637">
    <property type="entry name" value="7tm_classA_rhodopsin-like"/>
    <property type="match status" value="1"/>
</dbReference>
<proteinExistence type="predicted"/>
<evidence type="ECO:0000259" key="9">
    <source>
        <dbReference type="PROSITE" id="PS50262"/>
    </source>
</evidence>
<feature type="domain" description="G-protein coupled receptors family 1 profile" evidence="9">
    <location>
        <begin position="30"/>
        <end position="283"/>
    </location>
</feature>
<keyword evidence="7" id="KW-0807">Transducer</keyword>
<dbReference type="PROSITE" id="PS50262">
    <property type="entry name" value="G_PROTEIN_RECEP_F1_2"/>
    <property type="match status" value="1"/>
</dbReference>
<dbReference type="InterPro" id="IPR000276">
    <property type="entry name" value="GPCR_Rhodpsn"/>
</dbReference>
<dbReference type="GO" id="GO:0004930">
    <property type="term" value="F:G protein-coupled receptor activity"/>
    <property type="evidence" value="ECO:0007669"/>
    <property type="project" value="UniProtKB-KW"/>
</dbReference>
<feature type="transmembrane region" description="Helical" evidence="8">
    <location>
        <begin position="135"/>
        <end position="156"/>
    </location>
</feature>
<accession>A0A1X7STC3</accession>
<dbReference type="EnsemblMetazoa" id="Aqu2.1.05392_001">
    <property type="protein sequence ID" value="Aqu2.1.05392_001"/>
    <property type="gene ID" value="Aqu2.1.05392"/>
</dbReference>
<dbReference type="InParanoid" id="A0A1X7STC3"/>
<dbReference type="InterPro" id="IPR017452">
    <property type="entry name" value="GPCR_Rhodpsn_7TM"/>
</dbReference>
<keyword evidence="2 8" id="KW-0812">Transmembrane</keyword>
<feature type="transmembrane region" description="Helical" evidence="8">
    <location>
        <begin position="230"/>
        <end position="257"/>
    </location>
</feature>
<evidence type="ECO:0000313" key="10">
    <source>
        <dbReference type="EnsemblMetazoa" id="Aqu2.1.05392_001"/>
    </source>
</evidence>
<reference evidence="10" key="1">
    <citation type="submission" date="2017-05" db="UniProtKB">
        <authorList>
            <consortium name="EnsemblMetazoa"/>
        </authorList>
    </citation>
    <scope>IDENTIFICATION</scope>
</reference>
<dbReference type="FunCoup" id="A0A1X7STC3">
    <property type="interactions" value="174"/>
</dbReference>
<protein>
    <recommendedName>
        <fullName evidence="9">G-protein coupled receptors family 1 profile domain-containing protein</fullName>
    </recommendedName>
</protein>
<keyword evidence="3 8" id="KW-1133">Transmembrane helix</keyword>
<comment type="subcellular location">
    <subcellularLocation>
        <location evidence="1">Membrane</location>
        <topology evidence="1">Multi-pass membrane protein</topology>
    </subcellularLocation>
</comment>
<feature type="transmembrane region" description="Helical" evidence="8">
    <location>
        <begin position="263"/>
        <end position="286"/>
    </location>
</feature>
<dbReference type="SUPFAM" id="SSF81321">
    <property type="entry name" value="Family A G protein-coupled receptor-like"/>
    <property type="match status" value="1"/>
</dbReference>
<dbReference type="eggNOG" id="ENOG502SK99">
    <property type="taxonomic scope" value="Eukaryota"/>
</dbReference>
<keyword evidence="5 8" id="KW-0472">Membrane</keyword>
<dbReference type="AlphaFoldDB" id="A0A1X7STC3"/>
<dbReference type="PANTHER" id="PTHR24240">
    <property type="entry name" value="OPSIN"/>
    <property type="match status" value="1"/>
</dbReference>
<name>A0A1X7STC3_AMPQE</name>